<dbReference type="InterPro" id="IPR013785">
    <property type="entry name" value="Aldolase_TIM"/>
</dbReference>
<evidence type="ECO:0000256" key="7">
    <source>
        <dbReference type="ARBA" id="ARBA00022643"/>
    </source>
</evidence>
<feature type="binding site" evidence="12">
    <location>
        <position position="45"/>
    </location>
    <ligand>
        <name>substrate</name>
    </ligand>
</feature>
<comment type="similarity">
    <text evidence="4 12">Belongs to the dihydroorotate dehydrogenase family. Type 1 subfamily.</text>
</comment>
<dbReference type="Gene3D" id="3.20.20.70">
    <property type="entry name" value="Aldolase class I"/>
    <property type="match status" value="1"/>
</dbReference>
<dbReference type="InterPro" id="IPR005720">
    <property type="entry name" value="Dihydroorotate_DH_cat"/>
</dbReference>
<dbReference type="Proteomes" id="UP000824136">
    <property type="component" value="Unassembled WGS sequence"/>
</dbReference>
<dbReference type="NCBIfam" id="TIGR01037">
    <property type="entry name" value="pyrD_sub1_fam"/>
    <property type="match status" value="1"/>
</dbReference>
<evidence type="ECO:0000256" key="11">
    <source>
        <dbReference type="ARBA" id="ARBA00048996"/>
    </source>
</evidence>
<dbReference type="InterPro" id="IPR049622">
    <property type="entry name" value="Dihydroorotate_DH_I"/>
</dbReference>
<evidence type="ECO:0000256" key="4">
    <source>
        <dbReference type="ARBA" id="ARBA00008008"/>
    </source>
</evidence>
<keyword evidence="9 12" id="KW-0560">Oxidoreductase</keyword>
<evidence type="ECO:0000256" key="8">
    <source>
        <dbReference type="ARBA" id="ARBA00022975"/>
    </source>
</evidence>
<dbReference type="GO" id="GO:0044205">
    <property type="term" value="P:'de novo' UMP biosynthetic process"/>
    <property type="evidence" value="ECO:0007669"/>
    <property type="project" value="UniProtKB-UniRule"/>
</dbReference>
<feature type="binding site" evidence="12">
    <location>
        <begin position="69"/>
        <end position="73"/>
    </location>
    <ligand>
        <name>substrate</name>
    </ligand>
</feature>
<evidence type="ECO:0000313" key="15">
    <source>
        <dbReference type="Proteomes" id="UP000824136"/>
    </source>
</evidence>
<keyword evidence="8 12" id="KW-0665">Pyrimidine biosynthesis</keyword>
<feature type="binding site" evidence="12">
    <location>
        <begin position="45"/>
        <end position="46"/>
    </location>
    <ligand>
        <name>FMN</name>
        <dbReference type="ChEBI" id="CHEBI:58210"/>
    </ligand>
</feature>
<comment type="catalytic activity">
    <reaction evidence="12">
        <text>(S)-dihydroorotate + A = orotate + AH2</text>
        <dbReference type="Rhea" id="RHEA:18073"/>
        <dbReference type="ChEBI" id="CHEBI:13193"/>
        <dbReference type="ChEBI" id="CHEBI:17499"/>
        <dbReference type="ChEBI" id="CHEBI:30839"/>
        <dbReference type="ChEBI" id="CHEBI:30864"/>
    </reaction>
</comment>
<evidence type="ECO:0000256" key="2">
    <source>
        <dbReference type="ARBA" id="ARBA00004496"/>
    </source>
</evidence>
<feature type="binding site" evidence="12">
    <location>
        <position position="166"/>
    </location>
    <ligand>
        <name>FMN</name>
        <dbReference type="ChEBI" id="CHEBI:58210"/>
    </ligand>
</feature>
<dbReference type="PANTHER" id="PTHR48109">
    <property type="entry name" value="DIHYDROOROTATE DEHYDROGENASE (QUINONE), MITOCHONDRIAL-RELATED"/>
    <property type="match status" value="1"/>
</dbReference>
<gene>
    <name evidence="12" type="primary">pyrD</name>
    <name evidence="14" type="ORF">IAC39_00195</name>
</gene>
<dbReference type="PROSITE" id="PS00912">
    <property type="entry name" value="DHODEHASE_2"/>
    <property type="match status" value="1"/>
</dbReference>
<comment type="pathway">
    <text evidence="3">Pyrimidine metabolism; UMP biosynthesis via de novo pathway; orotate from (S)-dihydroorotate (NAD(+) route): step 1/1.</text>
</comment>
<dbReference type="NCBIfam" id="NF005574">
    <property type="entry name" value="PRK07259.1"/>
    <property type="match status" value="1"/>
</dbReference>
<keyword evidence="7 12" id="KW-0288">FMN</keyword>
<evidence type="ECO:0000256" key="3">
    <source>
        <dbReference type="ARBA" id="ARBA00004715"/>
    </source>
</evidence>
<dbReference type="Pfam" id="PF01180">
    <property type="entry name" value="DHO_dh"/>
    <property type="match status" value="1"/>
</dbReference>
<comment type="subcellular location">
    <subcellularLocation>
        <location evidence="2 12">Cytoplasm</location>
    </subcellularLocation>
</comment>
<dbReference type="FunFam" id="3.20.20.70:FF:000027">
    <property type="entry name" value="Dihydropyrimidine dehydrogenase [NADP(+)]"/>
    <property type="match status" value="1"/>
</dbReference>
<dbReference type="PANTHER" id="PTHR48109:SF1">
    <property type="entry name" value="DIHYDROOROTATE DEHYDROGENASE (FUMARATE)"/>
    <property type="match status" value="1"/>
</dbReference>
<evidence type="ECO:0000256" key="12">
    <source>
        <dbReference type="HAMAP-Rule" id="MF_00224"/>
    </source>
</evidence>
<dbReference type="AlphaFoldDB" id="A0A9D1GS04"/>
<evidence type="ECO:0000256" key="6">
    <source>
        <dbReference type="ARBA" id="ARBA00022630"/>
    </source>
</evidence>
<comment type="function">
    <text evidence="1">Catalyzes the conversion of dihydroorotate to orotate with NAD(+) as electron acceptor.</text>
</comment>
<feature type="domain" description="Dihydroorotate dehydrogenase catalytic" evidence="13">
    <location>
        <begin position="4"/>
        <end position="287"/>
    </location>
</feature>
<evidence type="ECO:0000256" key="5">
    <source>
        <dbReference type="ARBA" id="ARBA00022490"/>
    </source>
</evidence>
<feature type="binding site" evidence="12">
    <location>
        <begin position="193"/>
        <end position="194"/>
    </location>
    <ligand>
        <name>substrate</name>
    </ligand>
</feature>
<dbReference type="CDD" id="cd04740">
    <property type="entry name" value="DHOD_1B_like"/>
    <property type="match status" value="1"/>
</dbReference>
<keyword evidence="10" id="KW-0520">NAD</keyword>
<dbReference type="SUPFAM" id="SSF51395">
    <property type="entry name" value="FMN-linked oxidoreductases"/>
    <property type="match status" value="1"/>
</dbReference>
<dbReference type="EMBL" id="DVLL01000001">
    <property type="protein sequence ID" value="HIT58136.1"/>
    <property type="molecule type" value="Genomic_DNA"/>
</dbReference>
<dbReference type="InterPro" id="IPR001295">
    <property type="entry name" value="Dihydroorotate_DH_CS"/>
</dbReference>
<keyword evidence="6 12" id="KW-0285">Flavoprotein</keyword>
<evidence type="ECO:0000256" key="10">
    <source>
        <dbReference type="ARBA" id="ARBA00023027"/>
    </source>
</evidence>
<dbReference type="EC" id="1.3.-.-" evidence="12"/>
<feature type="binding site" evidence="12">
    <location>
        <position position="128"/>
    </location>
    <ligand>
        <name>substrate</name>
    </ligand>
</feature>
<dbReference type="InterPro" id="IPR033888">
    <property type="entry name" value="DHOD_1B"/>
</dbReference>
<feature type="binding site" evidence="12">
    <location>
        <position position="192"/>
    </location>
    <ligand>
        <name>FMN</name>
        <dbReference type="ChEBI" id="CHEBI:58210"/>
    </ligand>
</feature>
<feature type="binding site" evidence="12">
    <location>
        <position position="218"/>
    </location>
    <ligand>
        <name>FMN</name>
        <dbReference type="ChEBI" id="CHEBI:58210"/>
    </ligand>
</feature>
<comment type="cofactor">
    <cofactor evidence="12">
        <name>FMN</name>
        <dbReference type="ChEBI" id="CHEBI:58210"/>
    </cofactor>
    <text evidence="12">Binds 1 FMN per subunit.</text>
</comment>
<comment type="catalytic activity">
    <reaction evidence="11">
        <text>(S)-dihydroorotate + NAD(+) = orotate + NADH + H(+)</text>
        <dbReference type="Rhea" id="RHEA:13513"/>
        <dbReference type="ChEBI" id="CHEBI:15378"/>
        <dbReference type="ChEBI" id="CHEBI:30839"/>
        <dbReference type="ChEBI" id="CHEBI:30864"/>
        <dbReference type="ChEBI" id="CHEBI:57540"/>
        <dbReference type="ChEBI" id="CHEBI:57945"/>
        <dbReference type="EC" id="1.3.1.14"/>
    </reaction>
</comment>
<comment type="caution">
    <text evidence="14">The sequence shown here is derived from an EMBL/GenBank/DDBJ whole genome shotgun (WGS) entry which is preliminary data.</text>
</comment>
<dbReference type="PIRSF" id="PIRSF000164">
    <property type="entry name" value="DHO_oxidase"/>
    <property type="match status" value="1"/>
</dbReference>
<evidence type="ECO:0000256" key="9">
    <source>
        <dbReference type="ARBA" id="ARBA00023002"/>
    </source>
</evidence>
<dbReference type="GO" id="GO:0006207">
    <property type="term" value="P:'de novo' pyrimidine nucleobase biosynthetic process"/>
    <property type="evidence" value="ECO:0007669"/>
    <property type="project" value="InterPro"/>
</dbReference>
<name>A0A9D1GS04_9FIRM</name>
<reference evidence="14" key="2">
    <citation type="journal article" date="2021" name="PeerJ">
        <title>Extensive microbial diversity within the chicken gut microbiome revealed by metagenomics and culture.</title>
        <authorList>
            <person name="Gilroy R."/>
            <person name="Ravi A."/>
            <person name="Getino M."/>
            <person name="Pursley I."/>
            <person name="Horton D.L."/>
            <person name="Alikhan N.F."/>
            <person name="Baker D."/>
            <person name="Gharbi K."/>
            <person name="Hall N."/>
            <person name="Watson M."/>
            <person name="Adriaenssens E.M."/>
            <person name="Foster-Nyarko E."/>
            <person name="Jarju S."/>
            <person name="Secka A."/>
            <person name="Antonio M."/>
            <person name="Oren A."/>
            <person name="Chaudhuri R.R."/>
            <person name="La Ragione R."/>
            <person name="Hildebrand F."/>
            <person name="Pallen M.J."/>
        </authorList>
    </citation>
    <scope>NUCLEOTIDE SEQUENCE</scope>
    <source>
        <strain evidence="14">CHK33-4379</strain>
    </source>
</reference>
<dbReference type="GO" id="GO:0004589">
    <property type="term" value="F:dihydroorotate dehydrogenase (NAD+) activity"/>
    <property type="evidence" value="ECO:0007669"/>
    <property type="project" value="UniProtKB-EC"/>
</dbReference>
<dbReference type="InterPro" id="IPR050074">
    <property type="entry name" value="DHO_dehydrogenase"/>
</dbReference>
<keyword evidence="5 12" id="KW-0963">Cytoplasm</keyword>
<feature type="binding site" evidence="12">
    <location>
        <position position="21"/>
    </location>
    <ligand>
        <name>FMN</name>
        <dbReference type="ChEBI" id="CHEBI:58210"/>
    </ligand>
</feature>
<feature type="active site" description="Nucleophile" evidence="12">
    <location>
        <position position="131"/>
    </location>
</feature>
<dbReference type="InterPro" id="IPR012135">
    <property type="entry name" value="Dihydroorotate_DH_1_2"/>
</dbReference>
<comment type="caution">
    <text evidence="12">Lacks conserved residue(s) required for the propagation of feature annotation.</text>
</comment>
<evidence type="ECO:0000256" key="1">
    <source>
        <dbReference type="ARBA" id="ARBA00003616"/>
    </source>
</evidence>
<reference evidence="14" key="1">
    <citation type="submission" date="2020-10" db="EMBL/GenBank/DDBJ databases">
        <authorList>
            <person name="Gilroy R."/>
        </authorList>
    </citation>
    <scope>NUCLEOTIDE SEQUENCE</scope>
    <source>
        <strain evidence="14">CHK33-4379</strain>
    </source>
</reference>
<proteinExistence type="inferred from homology"/>
<sequence>MDRLRVNLCGLEIDNPVIPASGTFGYGYEFAEIYDINILGTFSFKGTTRDPRFGNPTPRIAECTAGMINAVGLQNPGVDKVISEELPKMKKVFSKKVMANVSGFSVADYAYTCQRLDECPEVGWLEVNVSCPNVHGGGMSFGTDPGSAAEVTRAVKAVTKKPVIIKLSPNVTDIVPIAKACEDAGADGISLINTLLGMRISLKTKKPIIANKMGGFSGPAVFPVALRMVYQVYEAVKIPVVGMGGVSSAEDVIEMMLAGASAVEVGAANLVEPTVCPRIISELPAAMDKYGIKNLKDIIGGAHNG</sequence>
<dbReference type="GO" id="GO:0005737">
    <property type="term" value="C:cytoplasm"/>
    <property type="evidence" value="ECO:0007669"/>
    <property type="project" value="UniProtKB-SubCell"/>
</dbReference>
<dbReference type="HAMAP" id="MF_00224">
    <property type="entry name" value="DHO_dh_type1"/>
    <property type="match status" value="1"/>
</dbReference>
<feature type="binding site" evidence="12">
    <location>
        <begin position="244"/>
        <end position="245"/>
    </location>
    <ligand>
        <name>FMN</name>
        <dbReference type="ChEBI" id="CHEBI:58210"/>
    </ligand>
</feature>
<dbReference type="InterPro" id="IPR024920">
    <property type="entry name" value="Dihydroorotate_DH_1"/>
</dbReference>
<organism evidence="14 15">
    <name type="scientific">Candidatus Faeciplasma pullistercoris</name>
    <dbReference type="NCBI Taxonomy" id="2840800"/>
    <lineage>
        <taxon>Bacteria</taxon>
        <taxon>Bacillati</taxon>
        <taxon>Bacillota</taxon>
        <taxon>Clostridia</taxon>
        <taxon>Eubacteriales</taxon>
        <taxon>Oscillospiraceae</taxon>
        <taxon>Oscillospiraceae incertae sedis</taxon>
        <taxon>Candidatus Faeciplasma</taxon>
    </lineage>
</organism>
<dbReference type="PROSITE" id="PS00911">
    <property type="entry name" value="DHODEHASE_1"/>
    <property type="match status" value="1"/>
</dbReference>
<evidence type="ECO:0000313" key="14">
    <source>
        <dbReference type="EMBL" id="HIT58136.1"/>
    </source>
</evidence>
<feature type="binding site" evidence="12">
    <location>
        <position position="128"/>
    </location>
    <ligand>
        <name>FMN</name>
        <dbReference type="ChEBI" id="CHEBI:58210"/>
    </ligand>
</feature>
<protein>
    <recommendedName>
        <fullName evidence="12">Dihydroorotate dehydrogenase</fullName>
        <shortName evidence="12">DHOD</shortName>
        <shortName evidence="12">DHODase</shortName>
        <shortName evidence="12">DHOdehase</shortName>
        <ecNumber evidence="12">1.3.-.-</ecNumber>
    </recommendedName>
</protein>
<accession>A0A9D1GS04</accession>
<evidence type="ECO:0000259" key="13">
    <source>
        <dbReference type="Pfam" id="PF01180"/>
    </source>
</evidence>
<feature type="binding site" evidence="12">
    <location>
        <position position="100"/>
    </location>
    <ligand>
        <name>FMN</name>
        <dbReference type="ChEBI" id="CHEBI:58210"/>
    </ligand>
</feature>